<feature type="compositionally biased region" description="Low complexity" evidence="1">
    <location>
        <begin position="630"/>
        <end position="640"/>
    </location>
</feature>
<protein>
    <submittedName>
        <fullName evidence="3">GEF1 protein</fullName>
    </submittedName>
</protein>
<accession>A0A5N5QRT5</accession>
<evidence type="ECO:0000259" key="2">
    <source>
        <dbReference type="PROSITE" id="PS50010"/>
    </source>
</evidence>
<feature type="region of interest" description="Disordered" evidence="1">
    <location>
        <begin position="312"/>
        <end position="398"/>
    </location>
</feature>
<dbReference type="PANTHER" id="PTHR45924">
    <property type="entry name" value="FI17866P1"/>
    <property type="match status" value="1"/>
</dbReference>
<reference evidence="3 4" key="1">
    <citation type="journal article" date="2019" name="Fungal Biol. Biotechnol.">
        <title>Draft genome sequence of fastidious pathogen Ceratobasidium theobromae, which causes vascular-streak dieback in Theobroma cacao.</title>
        <authorList>
            <person name="Ali S.S."/>
            <person name="Asman A."/>
            <person name="Shao J."/>
            <person name="Firmansyah A.P."/>
            <person name="Susilo A.W."/>
            <person name="Rosmana A."/>
            <person name="McMahon P."/>
            <person name="Junaid M."/>
            <person name="Guest D."/>
            <person name="Kheng T.Y."/>
            <person name="Meinhardt L.W."/>
            <person name="Bailey B.A."/>
        </authorList>
    </citation>
    <scope>NUCLEOTIDE SEQUENCE [LARGE SCALE GENOMIC DNA]</scope>
    <source>
        <strain evidence="3 4">CT2</strain>
    </source>
</reference>
<feature type="compositionally biased region" description="Polar residues" evidence="1">
    <location>
        <begin position="340"/>
        <end position="350"/>
    </location>
</feature>
<dbReference type="GO" id="GO:0031267">
    <property type="term" value="F:small GTPase binding"/>
    <property type="evidence" value="ECO:0007669"/>
    <property type="project" value="TreeGrafter"/>
</dbReference>
<feature type="region of interest" description="Disordered" evidence="1">
    <location>
        <begin position="892"/>
        <end position="951"/>
    </location>
</feature>
<feature type="region of interest" description="Disordered" evidence="1">
    <location>
        <begin position="559"/>
        <end position="716"/>
    </location>
</feature>
<name>A0A5N5QRT5_9AGAM</name>
<dbReference type="SUPFAM" id="SSF50729">
    <property type="entry name" value="PH domain-like"/>
    <property type="match status" value="1"/>
</dbReference>
<dbReference type="Gene3D" id="1.20.900.10">
    <property type="entry name" value="Dbl homology (DH) domain"/>
    <property type="match status" value="1"/>
</dbReference>
<dbReference type="PANTHER" id="PTHR45924:SF2">
    <property type="entry name" value="FI17866P1"/>
    <property type="match status" value="1"/>
</dbReference>
<dbReference type="OrthoDB" id="6244550at2759"/>
<feature type="compositionally biased region" description="Low complexity" evidence="1">
    <location>
        <begin position="688"/>
        <end position="702"/>
    </location>
</feature>
<sequence length="993" mass="107132">MNGSVHRPLPAEPYNDDRAPPLPPKQLDVSNGSNSPSSNPPLSPGGRTAEPKSKKVNPLVDLIETEKEYIDVLSAIIRKVASAWSRSNFPPRELDSLFRGVEAVYKANRSLNTKLKEIGPNPSDPKALGDLLMRWIDDLDPPYTRFINAYATGFDTWQPVQQNPNLARILGELSTTLLSGKQDWTLDGLFALPPKRLQYYKKLYSRLLKTTSPGRSDHRLLVGANETLDKLIATCEERRSKLIGVPSDHDISSEGPAVQQPSLSYPPRNASLEPAPAVQLPVDPIQKPVVATNFQLPPLAIHADSELTTRTFSEDAPTSFSETATIVGPKDHSDGVPPSRVQSPEISISNAFRKPVDGERVSSSTMGSRIDSSGLSMSSERMSRDTTFSSTGSGFPDQALMPAQELERRLCTDKVMDIFSMTPRACKLQMNPPNLPFTRVIKFSVDATIFFTPRVTGLEVTHRKGHLFLTTDLLLICEIMTPEERSNFGPEGPEMWLCYPPLAGKHLQASESPGGQENVFQLTVMRKEILTIHMESRHAREQVMKDIQECFDRATTLAPNVRTNLSPGSPGAVSPGLPRSPAPSDRGPIGPPPNAPLHFGPAPIQQRVQDNIINGPSPYVPSIRSPPPGAMSAPASRAPSINDRSVSPMSPPGTNGAPGGQWLPPSRGASLAGGAGPQNYPPPPPGHMPSLRSQSSSKSLSSDFAGQALNGPLPPIPRIPGVETRGGSAPPSIYTEFAPPRPLFGMPGPILSPSQNNFPRNAPSAPASQGVSSEYDFSPPDSPIDEVDAGPVTQTVTCETRCKVYLQQEHQKWKSLGAARLKLYQAMPTNVKQLVVQADSKSKNMLVSTIVLTDGIERIGKMGIAIELSDNGKRTGIIYMVQLKNESSANMAGSSAYKNRKQARVTPNTRTYTMSSGTQSPPLESTGEHQPVGAADKSGKPLPEGVKDIDQRAEYFGGNKTASDTHNTGKISAEAIAGAAKSAQSLEERGRVH</sequence>
<evidence type="ECO:0000256" key="1">
    <source>
        <dbReference type="SAM" id="MobiDB-lite"/>
    </source>
</evidence>
<feature type="domain" description="DH" evidence="2">
    <location>
        <begin position="54"/>
        <end position="238"/>
    </location>
</feature>
<dbReference type="Proteomes" id="UP000383932">
    <property type="component" value="Unassembled WGS sequence"/>
</dbReference>
<organism evidence="3 4">
    <name type="scientific">Ceratobasidium theobromae</name>
    <dbReference type="NCBI Taxonomy" id="1582974"/>
    <lineage>
        <taxon>Eukaryota</taxon>
        <taxon>Fungi</taxon>
        <taxon>Dikarya</taxon>
        <taxon>Basidiomycota</taxon>
        <taxon>Agaricomycotina</taxon>
        <taxon>Agaricomycetes</taxon>
        <taxon>Cantharellales</taxon>
        <taxon>Ceratobasidiaceae</taxon>
        <taxon>Ceratobasidium</taxon>
    </lineage>
</organism>
<proteinExistence type="predicted"/>
<feature type="compositionally biased region" description="Polar residues" evidence="1">
    <location>
        <begin position="312"/>
        <end position="324"/>
    </location>
</feature>
<dbReference type="Pfam" id="PF00621">
    <property type="entry name" value="RhoGEF"/>
    <property type="match status" value="1"/>
</dbReference>
<feature type="region of interest" description="Disordered" evidence="1">
    <location>
        <begin position="1"/>
        <end position="54"/>
    </location>
</feature>
<dbReference type="SUPFAM" id="SSF48065">
    <property type="entry name" value="DBL homology domain (DH-domain)"/>
    <property type="match status" value="1"/>
</dbReference>
<gene>
    <name evidence="3" type="ORF">CTheo_2278</name>
</gene>
<dbReference type="GO" id="GO:0005085">
    <property type="term" value="F:guanyl-nucleotide exchange factor activity"/>
    <property type="evidence" value="ECO:0007669"/>
    <property type="project" value="InterPro"/>
</dbReference>
<feature type="region of interest" description="Disordered" evidence="1">
    <location>
        <begin position="751"/>
        <end position="780"/>
    </location>
</feature>
<dbReference type="InterPro" id="IPR035899">
    <property type="entry name" value="DBL_dom_sf"/>
</dbReference>
<dbReference type="PROSITE" id="PS50010">
    <property type="entry name" value="DH_2"/>
    <property type="match status" value="1"/>
</dbReference>
<evidence type="ECO:0000313" key="4">
    <source>
        <dbReference type="Proteomes" id="UP000383932"/>
    </source>
</evidence>
<dbReference type="AlphaFoldDB" id="A0A5N5QRT5"/>
<comment type="caution">
    <text evidence="3">The sequence shown here is derived from an EMBL/GenBank/DDBJ whole genome shotgun (WGS) entry which is preliminary data.</text>
</comment>
<dbReference type="SMART" id="SM00325">
    <property type="entry name" value="RhoGEF"/>
    <property type="match status" value="1"/>
</dbReference>
<keyword evidence="4" id="KW-1185">Reference proteome</keyword>
<dbReference type="InterPro" id="IPR000219">
    <property type="entry name" value="DH_dom"/>
</dbReference>
<feature type="compositionally biased region" description="Polar residues" evidence="1">
    <location>
        <begin position="361"/>
        <end position="371"/>
    </location>
</feature>
<dbReference type="EMBL" id="SSOP01000022">
    <property type="protein sequence ID" value="KAB5594348.1"/>
    <property type="molecule type" value="Genomic_DNA"/>
</dbReference>
<evidence type="ECO:0000313" key="3">
    <source>
        <dbReference type="EMBL" id="KAB5594348.1"/>
    </source>
</evidence>
<feature type="compositionally biased region" description="Polar residues" evidence="1">
    <location>
        <begin position="905"/>
        <end position="923"/>
    </location>
</feature>